<evidence type="ECO:0000313" key="2">
    <source>
        <dbReference type="EMBL" id="KXS15414.1"/>
    </source>
</evidence>
<keyword evidence="3" id="KW-1185">Reference proteome</keyword>
<dbReference type="AlphaFoldDB" id="A0A139AFS1"/>
<organism evidence="2 3">
    <name type="scientific">Gonapodya prolifera (strain JEL478)</name>
    <name type="common">Monoblepharis prolifera</name>
    <dbReference type="NCBI Taxonomy" id="1344416"/>
    <lineage>
        <taxon>Eukaryota</taxon>
        <taxon>Fungi</taxon>
        <taxon>Fungi incertae sedis</taxon>
        <taxon>Chytridiomycota</taxon>
        <taxon>Chytridiomycota incertae sedis</taxon>
        <taxon>Monoblepharidomycetes</taxon>
        <taxon>Monoblepharidales</taxon>
        <taxon>Gonapodyaceae</taxon>
        <taxon>Gonapodya</taxon>
    </lineage>
</organism>
<dbReference type="Proteomes" id="UP000070544">
    <property type="component" value="Unassembled WGS sequence"/>
</dbReference>
<dbReference type="CDD" id="cd06532">
    <property type="entry name" value="Glyco_transf_25"/>
    <property type="match status" value="1"/>
</dbReference>
<proteinExistence type="predicted"/>
<gene>
    <name evidence="2" type="ORF">M427DRAFT_32371</name>
</gene>
<dbReference type="Pfam" id="PF01755">
    <property type="entry name" value="Glyco_transf_25"/>
    <property type="match status" value="1"/>
</dbReference>
<dbReference type="InterPro" id="IPR002654">
    <property type="entry name" value="Glyco_trans_25"/>
</dbReference>
<evidence type="ECO:0000313" key="3">
    <source>
        <dbReference type="Proteomes" id="UP000070544"/>
    </source>
</evidence>
<dbReference type="EMBL" id="KQ965762">
    <property type="protein sequence ID" value="KXS15414.1"/>
    <property type="molecule type" value="Genomic_DNA"/>
</dbReference>
<feature type="domain" description="Glycosyl transferase family 25" evidence="1">
    <location>
        <begin position="5"/>
        <end position="85"/>
    </location>
</feature>
<accession>A0A139AFS1</accession>
<name>A0A139AFS1_GONPJ</name>
<protein>
    <recommendedName>
        <fullName evidence="1">Glycosyl transferase family 25 domain-containing protein</fullName>
    </recommendedName>
</protein>
<dbReference type="OrthoDB" id="2326236at2759"/>
<sequence>MKRMLDFLALPFTFFDAHDHSSSAVLSRPEMKPHEGYQPTPGEVGCYLSHRAVWELVVRHADESGDQQPALILEDDIDAEVDVVKIFVEVLESFGAEGAYLLPPHGASILLRTLVHVSLYPPPVIQLPRTRNEDSDVQPGNWVWARLPEQTLQRSTRKEAGIETTRK</sequence>
<evidence type="ECO:0000259" key="1">
    <source>
        <dbReference type="Pfam" id="PF01755"/>
    </source>
</evidence>
<reference evidence="2 3" key="1">
    <citation type="journal article" date="2015" name="Genome Biol. Evol.">
        <title>Phylogenomic analyses indicate that early fungi evolved digesting cell walls of algal ancestors of land plants.</title>
        <authorList>
            <person name="Chang Y."/>
            <person name="Wang S."/>
            <person name="Sekimoto S."/>
            <person name="Aerts A.L."/>
            <person name="Choi C."/>
            <person name="Clum A."/>
            <person name="LaButti K.M."/>
            <person name="Lindquist E.A."/>
            <person name="Yee Ngan C."/>
            <person name="Ohm R.A."/>
            <person name="Salamov A.A."/>
            <person name="Grigoriev I.V."/>
            <person name="Spatafora J.W."/>
            <person name="Berbee M.L."/>
        </authorList>
    </citation>
    <scope>NUCLEOTIDE SEQUENCE [LARGE SCALE GENOMIC DNA]</scope>
    <source>
        <strain evidence="2 3">JEL478</strain>
    </source>
</reference>